<dbReference type="RefSeq" id="WP_165772531.1">
    <property type="nucleotide sequence ID" value="NZ_PDJQ01000001.1"/>
</dbReference>
<sequence length="294" mass="32553">MKHAWRHWIRPRLAAPPGEPLRVTATRRAAVALALLLLVTEFVVAFRFSGTAGAILIASTAGLAAFAYRGLQALATASVQAEDPDAHRHLVDPETHLPNRQQLIDTLARDIARAERYRHPITLAIVRIAQYDEIRTAWGAGTAAQAVLHVAETLTRITRASDFLARLDETRFAVILLQCTGTQAVAYADRVTLATSNRPVRSSARLQVPLYVGVEVTVLEYDAARFRGPLEFLSQAGGDLLLESVRPPRSRRSALAHDPRAIRQQLVRDYYPEGEVKEFADAYREARSRSRHAG</sequence>
<dbReference type="Gene3D" id="3.30.70.270">
    <property type="match status" value="1"/>
</dbReference>
<dbReference type="PANTHER" id="PTHR33121:SF70">
    <property type="entry name" value="SIGNALING PROTEIN YKOW"/>
    <property type="match status" value="1"/>
</dbReference>
<evidence type="ECO:0000313" key="3">
    <source>
        <dbReference type="Proteomes" id="UP000223071"/>
    </source>
</evidence>
<gene>
    <name evidence="2" type="ORF">A9A59_1115</name>
</gene>
<name>A0A2A9HGG6_TEPT2</name>
<dbReference type="EMBL" id="PDJQ01000001">
    <property type="protein sequence ID" value="PFG73909.1"/>
    <property type="molecule type" value="Genomic_DNA"/>
</dbReference>
<dbReference type="PANTHER" id="PTHR33121">
    <property type="entry name" value="CYCLIC DI-GMP PHOSPHODIESTERASE PDEF"/>
    <property type="match status" value="1"/>
</dbReference>
<dbReference type="Proteomes" id="UP000223071">
    <property type="component" value="Unassembled WGS sequence"/>
</dbReference>
<dbReference type="NCBIfam" id="TIGR00254">
    <property type="entry name" value="GGDEF"/>
    <property type="match status" value="1"/>
</dbReference>
<evidence type="ECO:0000259" key="1">
    <source>
        <dbReference type="SMART" id="SM00267"/>
    </source>
</evidence>
<dbReference type="InterPro" id="IPR000160">
    <property type="entry name" value="GGDEF_dom"/>
</dbReference>
<dbReference type="SMART" id="SM00267">
    <property type="entry name" value="GGDEF"/>
    <property type="match status" value="1"/>
</dbReference>
<dbReference type="AlphaFoldDB" id="A0A2A9HGG6"/>
<feature type="domain" description="GGDEF" evidence="1">
    <location>
        <begin position="72"/>
        <end position="256"/>
    </location>
</feature>
<dbReference type="InterPro" id="IPR029787">
    <property type="entry name" value="Nucleotide_cyclase"/>
</dbReference>
<protein>
    <submittedName>
        <fullName evidence="2">Diguanylate cyclase (GGDEF)-like protein</fullName>
    </submittedName>
</protein>
<dbReference type="GO" id="GO:0071111">
    <property type="term" value="F:cyclic-guanylate-specific phosphodiesterase activity"/>
    <property type="evidence" value="ECO:0007669"/>
    <property type="project" value="InterPro"/>
</dbReference>
<keyword evidence="3" id="KW-1185">Reference proteome</keyword>
<dbReference type="Pfam" id="PF00990">
    <property type="entry name" value="GGDEF"/>
    <property type="match status" value="1"/>
</dbReference>
<dbReference type="InterPro" id="IPR050706">
    <property type="entry name" value="Cyclic-di-GMP_PDE-like"/>
</dbReference>
<comment type="caution">
    <text evidence="2">The sequence shown here is derived from an EMBL/GenBank/DDBJ whole genome shotgun (WGS) entry which is preliminary data.</text>
</comment>
<evidence type="ECO:0000313" key="2">
    <source>
        <dbReference type="EMBL" id="PFG73909.1"/>
    </source>
</evidence>
<dbReference type="InterPro" id="IPR043128">
    <property type="entry name" value="Rev_trsase/Diguanyl_cyclase"/>
</dbReference>
<reference evidence="2 3" key="1">
    <citation type="submission" date="2017-09" db="EMBL/GenBank/DDBJ databases">
        <title>Sequencing the genomes of two abundant thermophiles in Great Basin hot springs: Thermocrinis jamiesonii and novel Chloroflexi Thermoflexus hugenholtzii.</title>
        <authorList>
            <person name="Hedlund B."/>
        </authorList>
    </citation>
    <scope>NUCLEOTIDE SEQUENCE [LARGE SCALE GENOMIC DNA]</scope>
    <source>
        <strain evidence="2 3">G233</strain>
    </source>
</reference>
<dbReference type="SUPFAM" id="SSF55073">
    <property type="entry name" value="Nucleotide cyclase"/>
    <property type="match status" value="1"/>
</dbReference>
<organism evidence="2 3">
    <name type="scientific">Tepidiforma thermophila (strain KCTC 52669 / CGMCC 1.13589 / G233)</name>
    <dbReference type="NCBI Taxonomy" id="2761530"/>
    <lineage>
        <taxon>Bacteria</taxon>
        <taxon>Bacillati</taxon>
        <taxon>Chloroflexota</taxon>
        <taxon>Tepidiformia</taxon>
        <taxon>Tepidiformales</taxon>
        <taxon>Tepidiformaceae</taxon>
        <taxon>Tepidiforma</taxon>
    </lineage>
</organism>
<accession>A0A2A9HGG6</accession>
<proteinExistence type="predicted"/>